<feature type="region of interest" description="Disordered" evidence="1">
    <location>
        <begin position="249"/>
        <end position="313"/>
    </location>
</feature>
<proteinExistence type="predicted"/>
<dbReference type="AlphaFoldDB" id="A0A5C6DNZ8"/>
<dbReference type="EMBL" id="SJPY01000008">
    <property type="protein sequence ID" value="TWU36696.1"/>
    <property type="molecule type" value="Genomic_DNA"/>
</dbReference>
<dbReference type="RefSeq" id="WP_146602083.1">
    <property type="nucleotide sequence ID" value="NZ_SJPY01000008.1"/>
</dbReference>
<comment type="caution">
    <text evidence="2">The sequence shown here is derived from an EMBL/GenBank/DDBJ whole genome shotgun (WGS) entry which is preliminary data.</text>
</comment>
<name>A0A5C6DNZ8_9BACT</name>
<keyword evidence="3" id="KW-1185">Reference proteome</keyword>
<accession>A0A5C6DNZ8</accession>
<reference evidence="2 3" key="1">
    <citation type="submission" date="2019-02" db="EMBL/GenBank/DDBJ databases">
        <title>Deep-cultivation of Planctomycetes and their phenomic and genomic characterization uncovers novel biology.</title>
        <authorList>
            <person name="Wiegand S."/>
            <person name="Jogler M."/>
            <person name="Boedeker C."/>
            <person name="Pinto D."/>
            <person name="Vollmers J."/>
            <person name="Rivas-Marin E."/>
            <person name="Kohn T."/>
            <person name="Peeters S.H."/>
            <person name="Heuer A."/>
            <person name="Rast P."/>
            <person name="Oberbeckmann S."/>
            <person name="Bunk B."/>
            <person name="Jeske O."/>
            <person name="Meyerdierks A."/>
            <person name="Storesund J.E."/>
            <person name="Kallscheuer N."/>
            <person name="Luecker S."/>
            <person name="Lage O.M."/>
            <person name="Pohl T."/>
            <person name="Merkel B.J."/>
            <person name="Hornburger P."/>
            <person name="Mueller R.-W."/>
            <person name="Bruemmer F."/>
            <person name="Labrenz M."/>
            <person name="Spormann A.M."/>
            <person name="Op Den Camp H."/>
            <person name="Overmann J."/>
            <person name="Amann R."/>
            <person name="Jetten M.S.M."/>
            <person name="Mascher T."/>
            <person name="Medema M.H."/>
            <person name="Devos D.P."/>
            <person name="Kaster A.-K."/>
            <person name="Ovreas L."/>
            <person name="Rohde M."/>
            <person name="Galperin M.Y."/>
            <person name="Jogler C."/>
        </authorList>
    </citation>
    <scope>NUCLEOTIDE SEQUENCE [LARGE SCALE GENOMIC DNA]</scope>
    <source>
        <strain evidence="2 3">Q31b</strain>
    </source>
</reference>
<dbReference type="OrthoDB" id="292798at2"/>
<dbReference type="Proteomes" id="UP000315471">
    <property type="component" value="Unassembled WGS sequence"/>
</dbReference>
<feature type="compositionally biased region" description="Polar residues" evidence="1">
    <location>
        <begin position="300"/>
        <end position="313"/>
    </location>
</feature>
<gene>
    <name evidence="2" type="ORF">Q31b_49780</name>
</gene>
<evidence type="ECO:0000313" key="3">
    <source>
        <dbReference type="Proteomes" id="UP000315471"/>
    </source>
</evidence>
<sequence>MPSIPLFSLRFARIQPWHFVAAALFICMMPLPLNAQGWDDEDEYGLYGDEYDSNGNAEPTAIKIGSLDLTPLFAPQIDPSLKDNRPLLKQQVEQAFRNGQMATAMELFFGHLVVDYDAASADLDSVKFSPVLKRPVWQSRWAVSLAVRGDQVISKSPILEDKGAMTTRQESMDYDSEFDEMGYGHQDRPSNNTAATEMLSRTADEMLQETLGLVAKVTAEQFTQRFSNGVFGPALASIIPQPIVENSEANGVGGAADPTRRTGSDFPRGRPAPGQMPPESGYEEEYEEDEEEDAFPSEENSPARQNESGFNANPNVFQLGSGMEPFPMWQPGLVYLGEWSSAEAIEMAQKNKIDFVLHFDVTLKEIRNARKPDAAAYTQNISRCRLIRVGDGKTVTVSKPMDNLEAARQKRTSREYVDEQMGNLFAVIDHQLTLQEMPALTPEIVTRRVTALMAGREPKSLAAMAEIRYYQRKGLLSQQDTEKAFFLLGSDDGLKMLYATEEEKVEVIHKWVQDAMAPK</sequence>
<evidence type="ECO:0000313" key="2">
    <source>
        <dbReference type="EMBL" id="TWU36696.1"/>
    </source>
</evidence>
<protein>
    <submittedName>
        <fullName evidence="2">Uncharacterized protein</fullName>
    </submittedName>
</protein>
<evidence type="ECO:0000256" key="1">
    <source>
        <dbReference type="SAM" id="MobiDB-lite"/>
    </source>
</evidence>
<organism evidence="2 3">
    <name type="scientific">Novipirellula aureliae</name>
    <dbReference type="NCBI Taxonomy" id="2527966"/>
    <lineage>
        <taxon>Bacteria</taxon>
        <taxon>Pseudomonadati</taxon>
        <taxon>Planctomycetota</taxon>
        <taxon>Planctomycetia</taxon>
        <taxon>Pirellulales</taxon>
        <taxon>Pirellulaceae</taxon>
        <taxon>Novipirellula</taxon>
    </lineage>
</organism>
<feature type="compositionally biased region" description="Acidic residues" evidence="1">
    <location>
        <begin position="281"/>
        <end position="296"/>
    </location>
</feature>